<dbReference type="InterPro" id="IPR005180">
    <property type="entry name" value="DUF302"/>
</dbReference>
<dbReference type="KEGG" id="vas:GT360_21455"/>
<dbReference type="Gene3D" id="3.30.310.70">
    <property type="entry name" value="TT1751-like domain"/>
    <property type="match status" value="1"/>
</dbReference>
<protein>
    <submittedName>
        <fullName evidence="3">DUF302 domain-containing protein</fullName>
    </submittedName>
</protein>
<dbReference type="RefSeq" id="WP_164651023.1">
    <property type="nucleotide sequence ID" value="NZ_CP047476.1"/>
</dbReference>
<dbReference type="AlphaFoldDB" id="A0A7Z2T868"/>
<dbReference type="CDD" id="cd14797">
    <property type="entry name" value="DUF302"/>
    <property type="match status" value="1"/>
</dbReference>
<keyword evidence="1" id="KW-0732">Signal</keyword>
<keyword evidence="4" id="KW-1185">Reference proteome</keyword>
<feature type="signal peptide" evidence="1">
    <location>
        <begin position="1"/>
        <end position="18"/>
    </location>
</feature>
<gene>
    <name evidence="3" type="ORF">GT360_21455</name>
</gene>
<dbReference type="SUPFAM" id="SSF103247">
    <property type="entry name" value="TT1751-like"/>
    <property type="match status" value="1"/>
</dbReference>
<evidence type="ECO:0000313" key="4">
    <source>
        <dbReference type="Proteomes" id="UP000464262"/>
    </source>
</evidence>
<dbReference type="Proteomes" id="UP000464262">
    <property type="component" value="Chromosome 2"/>
</dbReference>
<dbReference type="PANTHER" id="PTHR38342">
    <property type="entry name" value="SLR5037 PROTEIN"/>
    <property type="match status" value="1"/>
</dbReference>
<name>A0A7Z2T868_9VIBR</name>
<evidence type="ECO:0000313" key="3">
    <source>
        <dbReference type="EMBL" id="QIA66060.1"/>
    </source>
</evidence>
<feature type="domain" description="DUF302" evidence="2">
    <location>
        <begin position="53"/>
        <end position="115"/>
    </location>
</feature>
<feature type="chain" id="PRO_5030849170" evidence="1">
    <location>
        <begin position="19"/>
        <end position="148"/>
    </location>
</feature>
<evidence type="ECO:0000256" key="1">
    <source>
        <dbReference type="SAM" id="SignalP"/>
    </source>
</evidence>
<evidence type="ECO:0000259" key="2">
    <source>
        <dbReference type="Pfam" id="PF03625"/>
    </source>
</evidence>
<organism evidence="3 4">
    <name type="scientific">Vibrio astriarenae</name>
    <dbReference type="NCBI Taxonomy" id="1481923"/>
    <lineage>
        <taxon>Bacteria</taxon>
        <taxon>Pseudomonadati</taxon>
        <taxon>Pseudomonadota</taxon>
        <taxon>Gammaproteobacteria</taxon>
        <taxon>Vibrionales</taxon>
        <taxon>Vibrionaceae</taxon>
        <taxon>Vibrio</taxon>
    </lineage>
</organism>
<proteinExistence type="predicted"/>
<dbReference type="EMBL" id="CP047476">
    <property type="protein sequence ID" value="QIA66060.1"/>
    <property type="molecule type" value="Genomic_DNA"/>
</dbReference>
<dbReference type="InterPro" id="IPR035923">
    <property type="entry name" value="TT1751-like_sf"/>
</dbReference>
<reference evidence="3 4" key="1">
    <citation type="submission" date="2020-01" db="EMBL/GenBank/DDBJ databases">
        <title>Whole genome and functional gene identification of agarase of Vibrio HN897.</title>
        <authorList>
            <person name="Liu Y."/>
            <person name="Zhao Z."/>
        </authorList>
    </citation>
    <scope>NUCLEOTIDE SEQUENCE [LARGE SCALE GENOMIC DNA]</scope>
    <source>
        <strain evidence="3 4">HN897</strain>
    </source>
</reference>
<accession>A0A7Z2T868</accession>
<dbReference type="Pfam" id="PF03625">
    <property type="entry name" value="DUF302"/>
    <property type="match status" value="1"/>
</dbReference>
<sequence length="148" mass="16328">MKQLTILLALFFVSTAQASNGLIKLKSQYDVETTVERLENTLVEKGMMLLTRINHAQAAKDVSIKLHPTQLLIFGNPAVGSKLMQCSQTSGIDLPLKALITEDEQGQVWFTYNDPSYIATRHQAEGCDKLVENMGKAMAGFARAATQR</sequence>
<dbReference type="PANTHER" id="PTHR38342:SF2">
    <property type="entry name" value="INNER MEMBRANE OR EXPORTED"/>
    <property type="match status" value="1"/>
</dbReference>